<gene>
    <name evidence="1" type="ORF">QOZ93_002490</name>
</gene>
<dbReference type="InterPro" id="IPR017016">
    <property type="entry name" value="UCP033595"/>
</dbReference>
<evidence type="ECO:0000313" key="1">
    <source>
        <dbReference type="EMBL" id="MDQ0480740.1"/>
    </source>
</evidence>
<proteinExistence type="predicted"/>
<reference evidence="1 2" key="1">
    <citation type="submission" date="2023-07" db="EMBL/GenBank/DDBJ databases">
        <title>Genomic Encyclopedia of Type Strains, Phase IV (KMG-IV): sequencing the most valuable type-strain genomes for metagenomic binning, comparative biology and taxonomic classification.</title>
        <authorList>
            <person name="Goeker M."/>
        </authorList>
    </citation>
    <scope>NUCLEOTIDE SEQUENCE [LARGE SCALE GENOMIC DNA]</scope>
    <source>
        <strain evidence="1 2">DSM 1400</strain>
    </source>
</reference>
<dbReference type="RefSeq" id="WP_111940592.1">
    <property type="nucleotide sequence ID" value="NZ_BAAACJ010000034.1"/>
</dbReference>
<protein>
    <submittedName>
        <fullName evidence="1">Uncharacterized protein</fullName>
    </submittedName>
</protein>
<accession>A0ABU0JUG7</accession>
<dbReference type="PIRSF" id="PIRSF033595">
    <property type="entry name" value="UCP033595"/>
    <property type="match status" value="1"/>
</dbReference>
<sequence length="117" mass="13673">MEIVESVSKHISENEVKHNYIYRLVKSEMSLYIESELSVIQTYGIEVERQDVINGTLVNIERDCIKSISPQRYKVHNLLKILYNHDVSPIHLVDILGEYIDSYVSDFDKDMESICSY</sequence>
<evidence type="ECO:0000313" key="2">
    <source>
        <dbReference type="Proteomes" id="UP001224418"/>
    </source>
</evidence>
<dbReference type="Pfam" id="PF20124">
    <property type="entry name" value="DUF6514"/>
    <property type="match status" value="1"/>
</dbReference>
<keyword evidence="2" id="KW-1185">Reference proteome</keyword>
<organism evidence="1 2">
    <name type="scientific">Hathewaya limosa</name>
    <name type="common">Clostridium limosum</name>
    <dbReference type="NCBI Taxonomy" id="1536"/>
    <lineage>
        <taxon>Bacteria</taxon>
        <taxon>Bacillati</taxon>
        <taxon>Bacillota</taxon>
        <taxon>Clostridia</taxon>
        <taxon>Eubacteriales</taxon>
        <taxon>Clostridiaceae</taxon>
        <taxon>Hathewaya</taxon>
    </lineage>
</organism>
<dbReference type="EMBL" id="JAUSWN010000026">
    <property type="protein sequence ID" value="MDQ0480740.1"/>
    <property type="molecule type" value="Genomic_DNA"/>
</dbReference>
<comment type="caution">
    <text evidence="1">The sequence shown here is derived from an EMBL/GenBank/DDBJ whole genome shotgun (WGS) entry which is preliminary data.</text>
</comment>
<name>A0ABU0JUG7_HATLI</name>
<dbReference type="Proteomes" id="UP001224418">
    <property type="component" value="Unassembled WGS sequence"/>
</dbReference>